<dbReference type="AlphaFoldDB" id="A0A4C1WAJ4"/>
<dbReference type="Proteomes" id="UP000299102">
    <property type="component" value="Unassembled WGS sequence"/>
</dbReference>
<dbReference type="EMBL" id="BGZK01000512">
    <property type="protein sequence ID" value="GBP47890.1"/>
    <property type="molecule type" value="Genomic_DNA"/>
</dbReference>
<keyword evidence="3" id="KW-1185">Reference proteome</keyword>
<feature type="region of interest" description="Disordered" evidence="1">
    <location>
        <begin position="1"/>
        <end position="26"/>
    </location>
</feature>
<comment type="caution">
    <text evidence="2">The sequence shown here is derived from an EMBL/GenBank/DDBJ whole genome shotgun (WGS) entry which is preliminary data.</text>
</comment>
<reference evidence="2 3" key="1">
    <citation type="journal article" date="2019" name="Commun. Biol.">
        <title>The bagworm genome reveals a unique fibroin gene that provides high tensile strength.</title>
        <authorList>
            <person name="Kono N."/>
            <person name="Nakamura H."/>
            <person name="Ohtoshi R."/>
            <person name="Tomita M."/>
            <person name="Numata K."/>
            <person name="Arakawa K."/>
        </authorList>
    </citation>
    <scope>NUCLEOTIDE SEQUENCE [LARGE SCALE GENOMIC DNA]</scope>
</reference>
<feature type="compositionally biased region" description="Polar residues" evidence="1">
    <location>
        <begin position="1"/>
        <end position="21"/>
    </location>
</feature>
<evidence type="ECO:0000313" key="3">
    <source>
        <dbReference type="Proteomes" id="UP000299102"/>
    </source>
</evidence>
<proteinExistence type="predicted"/>
<organism evidence="2 3">
    <name type="scientific">Eumeta variegata</name>
    <name type="common">Bagworm moth</name>
    <name type="synonym">Eumeta japonica</name>
    <dbReference type="NCBI Taxonomy" id="151549"/>
    <lineage>
        <taxon>Eukaryota</taxon>
        <taxon>Metazoa</taxon>
        <taxon>Ecdysozoa</taxon>
        <taxon>Arthropoda</taxon>
        <taxon>Hexapoda</taxon>
        <taxon>Insecta</taxon>
        <taxon>Pterygota</taxon>
        <taxon>Neoptera</taxon>
        <taxon>Endopterygota</taxon>
        <taxon>Lepidoptera</taxon>
        <taxon>Glossata</taxon>
        <taxon>Ditrysia</taxon>
        <taxon>Tineoidea</taxon>
        <taxon>Psychidae</taxon>
        <taxon>Oiketicinae</taxon>
        <taxon>Eumeta</taxon>
    </lineage>
</organism>
<evidence type="ECO:0000256" key="1">
    <source>
        <dbReference type="SAM" id="MobiDB-lite"/>
    </source>
</evidence>
<accession>A0A4C1WAJ4</accession>
<name>A0A4C1WAJ4_EUMVA</name>
<sequence length="193" mass="21328">MYSPSASKKSQRSTPRESSCTLPHHTLHALTSPPRVILSVPRFEQPYRMRSRYGLMGLAPSKYTDTTPTLQFSAFIMVAVTFLFDKGLILIDIHVTVQDYDGGLDGSPSRNRLLNDLTSWVPPQLANIHNLGFLYQGYRDFSPVSLNEQLRYSKFTSLQVGLNKPQGYVVSDILRGQSASHLGAIKGVQGAGG</sequence>
<gene>
    <name evidence="2" type="ORF">EVAR_33607_1</name>
</gene>
<evidence type="ECO:0000313" key="2">
    <source>
        <dbReference type="EMBL" id="GBP47890.1"/>
    </source>
</evidence>
<protein>
    <submittedName>
        <fullName evidence="2">Uncharacterized protein</fullName>
    </submittedName>
</protein>